<dbReference type="GO" id="GO:0048280">
    <property type="term" value="P:vesicle fusion with Golgi apparatus"/>
    <property type="evidence" value="ECO:0007669"/>
    <property type="project" value="TreeGrafter"/>
</dbReference>
<dbReference type="GO" id="GO:0016020">
    <property type="term" value="C:membrane"/>
    <property type="evidence" value="ECO:0007669"/>
    <property type="project" value="UniProtKB-SubCell"/>
</dbReference>
<comment type="subcellular location">
    <subcellularLocation>
        <location evidence="1">Membrane</location>
        <topology evidence="1">Multi-pass membrane protein</topology>
    </subcellularLocation>
</comment>
<feature type="transmembrane region" description="Helical" evidence="7">
    <location>
        <begin position="114"/>
        <end position="138"/>
    </location>
</feature>
<evidence type="ECO:0000313" key="8">
    <source>
        <dbReference type="EMBL" id="QDZ19206.1"/>
    </source>
</evidence>
<name>A0A5B8MFI9_9CHLO</name>
<feature type="compositionally biased region" description="Polar residues" evidence="6">
    <location>
        <begin position="1"/>
        <end position="10"/>
    </location>
</feature>
<gene>
    <name evidence="8" type="ORF">A3770_02p17240</name>
</gene>
<dbReference type="GO" id="GO:0006888">
    <property type="term" value="P:endoplasmic reticulum to Golgi vesicle-mediated transport"/>
    <property type="evidence" value="ECO:0007669"/>
    <property type="project" value="InterPro"/>
</dbReference>
<dbReference type="EMBL" id="CP031035">
    <property type="protein sequence ID" value="QDZ19206.1"/>
    <property type="molecule type" value="Genomic_DNA"/>
</dbReference>
<feature type="transmembrane region" description="Helical" evidence="7">
    <location>
        <begin position="212"/>
        <end position="229"/>
    </location>
</feature>
<evidence type="ECO:0008006" key="10">
    <source>
        <dbReference type="Google" id="ProtNLM"/>
    </source>
</evidence>
<keyword evidence="4 7" id="KW-1133">Transmembrane helix</keyword>
<proteinExistence type="inferred from homology"/>
<dbReference type="AlphaFoldDB" id="A0A5B8MFI9"/>
<evidence type="ECO:0000256" key="5">
    <source>
        <dbReference type="ARBA" id="ARBA00023136"/>
    </source>
</evidence>
<feature type="compositionally biased region" description="Polar residues" evidence="6">
    <location>
        <begin position="24"/>
        <end position="50"/>
    </location>
</feature>
<feature type="region of interest" description="Disordered" evidence="6">
    <location>
        <begin position="1"/>
        <end position="50"/>
    </location>
</feature>
<dbReference type="InterPro" id="IPR045231">
    <property type="entry name" value="Yip1/4-like"/>
</dbReference>
<evidence type="ECO:0000313" key="9">
    <source>
        <dbReference type="Proteomes" id="UP000316726"/>
    </source>
</evidence>
<sequence>MNGQPSWSDYGQQPSQGGRGGQGNLNFVSTSFEPGRAQSQPTYNTGGYTSATTSFDDEPPLLEELGIDIKSIFKKTGAVFSFGSTADGSLDSDLSGPIVFVFGLGFSHMLAGKVLFGLIIGWTIITSLGMSWLVNMLVGPGGDIGMHACCSILGYCLVPQIFLALFCLLVGKSIACSALALFSILWSTRVASRFVTVRLKAKHIPVEEQRSLLAYPWLLVFSMFALLSLY</sequence>
<keyword evidence="3 7" id="KW-0812">Transmembrane</keyword>
<comment type="similarity">
    <text evidence="2">Belongs to the YIP1 family.</text>
</comment>
<dbReference type="STRING" id="1764295.A0A5B8MFI9"/>
<evidence type="ECO:0000256" key="1">
    <source>
        <dbReference type="ARBA" id="ARBA00004141"/>
    </source>
</evidence>
<keyword evidence="9" id="KW-1185">Reference proteome</keyword>
<evidence type="ECO:0000256" key="6">
    <source>
        <dbReference type="SAM" id="MobiDB-lite"/>
    </source>
</evidence>
<feature type="transmembrane region" description="Helical" evidence="7">
    <location>
        <begin position="174"/>
        <end position="192"/>
    </location>
</feature>
<organism evidence="8 9">
    <name type="scientific">Chloropicon primus</name>
    <dbReference type="NCBI Taxonomy" id="1764295"/>
    <lineage>
        <taxon>Eukaryota</taxon>
        <taxon>Viridiplantae</taxon>
        <taxon>Chlorophyta</taxon>
        <taxon>Chloropicophyceae</taxon>
        <taxon>Chloropicales</taxon>
        <taxon>Chloropicaceae</taxon>
        <taxon>Chloropicon</taxon>
    </lineage>
</organism>
<protein>
    <recommendedName>
        <fullName evidence="10">Protein YIP</fullName>
    </recommendedName>
</protein>
<feature type="transmembrane region" description="Helical" evidence="7">
    <location>
        <begin position="144"/>
        <end position="167"/>
    </location>
</feature>
<evidence type="ECO:0000256" key="4">
    <source>
        <dbReference type="ARBA" id="ARBA00022989"/>
    </source>
</evidence>
<dbReference type="GO" id="GO:0005802">
    <property type="term" value="C:trans-Golgi network"/>
    <property type="evidence" value="ECO:0007669"/>
    <property type="project" value="TreeGrafter"/>
</dbReference>
<reference evidence="8 9" key="1">
    <citation type="submission" date="2018-07" db="EMBL/GenBank/DDBJ databases">
        <title>The complete nuclear genome of the prasinophyte Chloropicon primus (CCMP1205).</title>
        <authorList>
            <person name="Pombert J.-F."/>
            <person name="Otis C."/>
            <person name="Turmel M."/>
            <person name="Lemieux C."/>
        </authorList>
    </citation>
    <scope>NUCLEOTIDE SEQUENCE [LARGE SCALE GENOMIC DNA]</scope>
    <source>
        <strain evidence="8 9">CCMP1205</strain>
    </source>
</reference>
<dbReference type="Proteomes" id="UP000316726">
    <property type="component" value="Chromosome 2"/>
</dbReference>
<dbReference type="OrthoDB" id="440385at2759"/>
<dbReference type="PANTHER" id="PTHR21236">
    <property type="entry name" value="GOLGI MEMBRANE PROTEIN YIP1"/>
    <property type="match status" value="1"/>
</dbReference>
<evidence type="ECO:0000256" key="7">
    <source>
        <dbReference type="SAM" id="Phobius"/>
    </source>
</evidence>
<keyword evidence="5 7" id="KW-0472">Membrane</keyword>
<dbReference type="PANTHER" id="PTHR21236:SF2">
    <property type="entry name" value="PROTEIN YIPF"/>
    <property type="match status" value="1"/>
</dbReference>
<evidence type="ECO:0000256" key="2">
    <source>
        <dbReference type="ARBA" id="ARBA00010596"/>
    </source>
</evidence>
<evidence type="ECO:0000256" key="3">
    <source>
        <dbReference type="ARBA" id="ARBA00022692"/>
    </source>
</evidence>
<accession>A0A5B8MFI9</accession>